<keyword evidence="2" id="KW-0929">Antimicrobial</keyword>
<proteinExistence type="inferred from homology"/>
<keyword evidence="7" id="KW-1185">Reference proteome</keyword>
<sequence length="82" mass="9000">MATMNKLLLLLATVLLVSSSALAAQIPPQYDCSKVIYSGKCQAVTCYTDCLKKYVRAEGICVPEGCKCNYYCKSLLPQAQRN</sequence>
<dbReference type="AlphaFoldDB" id="A0A3B6QM52"/>
<dbReference type="SMR" id="A0A3B6QM52"/>
<evidence type="ECO:0000313" key="7">
    <source>
        <dbReference type="Proteomes" id="UP000019116"/>
    </source>
</evidence>
<dbReference type="Gramene" id="TraesLDM6D03G03777250.1">
    <property type="protein sequence ID" value="TraesLDM6D03G03777250.1"/>
    <property type="gene ID" value="TraesLDM6D03G03777250"/>
</dbReference>
<dbReference type="GO" id="GO:0031640">
    <property type="term" value="P:killing of cells of another organism"/>
    <property type="evidence" value="ECO:0007669"/>
    <property type="project" value="UniProtKB-KW"/>
</dbReference>
<dbReference type="Gramene" id="TraesPARA_EIv1.0_2141190.1">
    <property type="protein sequence ID" value="TraesPARA_EIv1.0_2141190.1.CDS"/>
    <property type="gene ID" value="TraesPARA_EIv1.0_2141190"/>
</dbReference>
<evidence type="ECO:0008006" key="8">
    <source>
        <dbReference type="Google" id="ProtNLM"/>
    </source>
</evidence>
<feature type="chain" id="PRO_5043179809" description="Knottin scorpion toxin-like domain-containing protein" evidence="5">
    <location>
        <begin position="24"/>
        <end position="82"/>
    </location>
</feature>
<feature type="signal peptide" evidence="5">
    <location>
        <begin position="1"/>
        <end position="23"/>
    </location>
</feature>
<dbReference type="InterPro" id="IPR010851">
    <property type="entry name" value="DEFL"/>
</dbReference>
<dbReference type="Gramene" id="TraesCS6D02G314900.1">
    <property type="protein sequence ID" value="TraesCS6D02G314900.1"/>
    <property type="gene ID" value="TraesCS6D02G314900"/>
</dbReference>
<evidence type="ECO:0000256" key="5">
    <source>
        <dbReference type="SAM" id="SignalP"/>
    </source>
</evidence>
<reference evidence="6" key="2">
    <citation type="submission" date="2018-10" db="UniProtKB">
        <authorList>
            <consortium name="EnsemblPlants"/>
        </authorList>
    </citation>
    <scope>IDENTIFICATION</scope>
</reference>
<dbReference type="Gramene" id="TraesCLE_scaffold_034859_01G000100.1">
    <property type="protein sequence ID" value="TraesCLE_scaffold_034859_01G000100.1"/>
    <property type="gene ID" value="TraesCLE_scaffold_034859_01G000100"/>
</dbReference>
<evidence type="ECO:0000256" key="4">
    <source>
        <dbReference type="ARBA" id="ARBA00022821"/>
    </source>
</evidence>
<dbReference type="PANTHER" id="PTHR33830">
    <property type="entry name" value="DEFENSIN-LIKE PROTEIN 184-RELATED"/>
    <property type="match status" value="1"/>
</dbReference>
<dbReference type="OrthoDB" id="672422at2759"/>
<dbReference type="Gramene" id="TraesCAD_scaffold_040913_01G000100.1">
    <property type="protein sequence ID" value="TraesCAD_scaffold_040913_01G000100.1"/>
    <property type="gene ID" value="TraesCAD_scaffold_040913_01G000100"/>
</dbReference>
<protein>
    <recommendedName>
        <fullName evidence="8">Knottin scorpion toxin-like domain-containing protein</fullName>
    </recommendedName>
</protein>
<name>A0A3B6QM52_WHEAT</name>
<dbReference type="PANTHER" id="PTHR33830:SF3">
    <property type="entry name" value="DEFENSIN-LIKE PROTEIN 127-RELATED"/>
    <property type="match status" value="1"/>
</dbReference>
<dbReference type="Gramene" id="TraesJUL6D03G03806370.1">
    <property type="protein sequence ID" value="TraesJUL6D03G03806370.1"/>
    <property type="gene ID" value="TraesJUL6D03G03806370"/>
</dbReference>
<keyword evidence="4" id="KW-0611">Plant defense</keyword>
<evidence type="ECO:0000313" key="6">
    <source>
        <dbReference type="EnsemblPlants" id="TraesCS6D02G314900.1"/>
    </source>
</evidence>
<dbReference type="EnsemblPlants" id="TraesCS6D02G314900.1">
    <property type="protein sequence ID" value="TraesCS6D02G314900.1"/>
    <property type="gene ID" value="TraesCS6D02G314900"/>
</dbReference>
<dbReference type="Proteomes" id="UP000019116">
    <property type="component" value="Chromosome 6D"/>
</dbReference>
<keyword evidence="3" id="KW-0295">Fungicide</keyword>
<reference evidence="6" key="1">
    <citation type="submission" date="2018-08" db="EMBL/GenBank/DDBJ databases">
        <authorList>
            <person name="Rossello M."/>
        </authorList>
    </citation>
    <scope>NUCLEOTIDE SEQUENCE [LARGE SCALE GENOMIC DNA]</scope>
    <source>
        <strain evidence="6">cv. Chinese Spring</strain>
    </source>
</reference>
<dbReference type="Gramene" id="TraesARI6D03G03737740.1">
    <property type="protein sequence ID" value="TraesARI6D03G03737740.1"/>
    <property type="gene ID" value="TraesARI6D03G03737740"/>
</dbReference>
<keyword evidence="5" id="KW-0732">Signal</keyword>
<dbReference type="Gramene" id="TraesROB_scaffold_017105_01G000200.1">
    <property type="protein sequence ID" value="TraesROB_scaffold_017105_01G000200.1"/>
    <property type="gene ID" value="TraesROB_scaffold_017105_01G000200"/>
</dbReference>
<dbReference type="Gramene" id="TraesLAC6D03G03723880.1">
    <property type="protein sequence ID" value="TraesLAC6D03G03723880.1"/>
    <property type="gene ID" value="TraesLAC6D03G03723880"/>
</dbReference>
<evidence type="ECO:0000256" key="2">
    <source>
        <dbReference type="ARBA" id="ARBA00022529"/>
    </source>
</evidence>
<dbReference type="GO" id="GO:0050832">
    <property type="term" value="P:defense response to fungus"/>
    <property type="evidence" value="ECO:0007669"/>
    <property type="project" value="UniProtKB-KW"/>
</dbReference>
<comment type="similarity">
    <text evidence="1">Belongs to the DEFL family.</text>
</comment>
<accession>A0A3B6QM52</accession>
<evidence type="ECO:0000256" key="1">
    <source>
        <dbReference type="ARBA" id="ARBA00006722"/>
    </source>
</evidence>
<dbReference type="Gramene" id="TraesWEE_scaffold_131657_01G000100.1">
    <property type="protein sequence ID" value="TraesWEE_scaffold_131657_01G000100.1"/>
    <property type="gene ID" value="TraesWEE_scaffold_131657_01G000100"/>
</dbReference>
<organism evidence="6">
    <name type="scientific">Triticum aestivum</name>
    <name type="common">Wheat</name>
    <dbReference type="NCBI Taxonomy" id="4565"/>
    <lineage>
        <taxon>Eukaryota</taxon>
        <taxon>Viridiplantae</taxon>
        <taxon>Streptophyta</taxon>
        <taxon>Embryophyta</taxon>
        <taxon>Tracheophyta</taxon>
        <taxon>Spermatophyta</taxon>
        <taxon>Magnoliopsida</taxon>
        <taxon>Liliopsida</taxon>
        <taxon>Poales</taxon>
        <taxon>Poaceae</taxon>
        <taxon>BOP clade</taxon>
        <taxon>Pooideae</taxon>
        <taxon>Triticodae</taxon>
        <taxon>Triticeae</taxon>
        <taxon>Triticinae</taxon>
        <taxon>Triticum</taxon>
    </lineage>
</organism>
<dbReference type="Gramene" id="TraesMAC6D03G03771490.1">
    <property type="protein sequence ID" value="TraesMAC6D03G03771490.1"/>
    <property type="gene ID" value="TraesMAC6D03G03771490"/>
</dbReference>
<evidence type="ECO:0000256" key="3">
    <source>
        <dbReference type="ARBA" id="ARBA00022577"/>
    </source>
</evidence>
<dbReference type="OMA" id="YDCSKVI"/>
<dbReference type="Gramene" id="TraesSTA6D03G03766480.1">
    <property type="protein sequence ID" value="TraesSTA6D03G03766480.1"/>
    <property type="gene ID" value="TraesSTA6D03G03766480"/>
</dbReference>
<dbReference type="Gramene" id="TraesSYM6D03G03721250.1">
    <property type="protein sequence ID" value="TraesSYM6D03G03721250.1"/>
    <property type="gene ID" value="TraesSYM6D03G03721250"/>
</dbReference>
<dbReference type="Pfam" id="PF07333">
    <property type="entry name" value="SLR1-BP"/>
    <property type="match status" value="1"/>
</dbReference>
<dbReference type="Gramene" id="TraesCS6D03G0733000.1">
    <property type="protein sequence ID" value="TraesCS6D03G0733000.1.CDS"/>
    <property type="gene ID" value="TraesCS6D03G0733000"/>
</dbReference>
<dbReference type="Gramene" id="TraesNOR6D03G03814120.1">
    <property type="protein sequence ID" value="TraesNOR6D03G03814120.1"/>
    <property type="gene ID" value="TraesNOR6D03G03814120"/>
</dbReference>